<proteinExistence type="predicted"/>
<evidence type="ECO:0000313" key="1">
    <source>
        <dbReference type="EMBL" id="KAK9738988.1"/>
    </source>
</evidence>
<reference evidence="1 2" key="1">
    <citation type="journal article" date="2024" name="BMC Genomics">
        <title>De novo assembly and annotation of Popillia japonica's genome with initial clues to its potential as an invasive pest.</title>
        <authorList>
            <person name="Cucini C."/>
            <person name="Boschi S."/>
            <person name="Funari R."/>
            <person name="Cardaioli E."/>
            <person name="Iannotti N."/>
            <person name="Marturano G."/>
            <person name="Paoli F."/>
            <person name="Bruttini M."/>
            <person name="Carapelli A."/>
            <person name="Frati F."/>
            <person name="Nardi F."/>
        </authorList>
    </citation>
    <scope>NUCLEOTIDE SEQUENCE [LARGE SCALE GENOMIC DNA]</scope>
    <source>
        <strain evidence="1">DMR45628</strain>
    </source>
</reference>
<name>A0AAW1M159_POPJA</name>
<comment type="caution">
    <text evidence="1">The sequence shown here is derived from an EMBL/GenBank/DDBJ whole genome shotgun (WGS) entry which is preliminary data.</text>
</comment>
<dbReference type="Proteomes" id="UP001458880">
    <property type="component" value="Unassembled WGS sequence"/>
</dbReference>
<sequence length="259" mass="29227">MSHTFTLKSTSSGFSSTYYPPIELDPRYEYALGLIGLHTYNTIPNIRDGQNKFYYDKQVLTIPTGAYEVTDIEEFLQNSLAPNVTNKNAVISLKPNNSTQQCEITSKFSIDFTKSDSIGNMLGFSKKVLQPNVQHVSDLRIRIIKVITIRVECSIITAAYYESDLRIRIIKVITIRVECSITAAYYDGRLSHTLFEFAPSVEPGFSINIEPKNIIYLPINTTGIDNISLRLVDQDGDSVDFRGEDIVVRLELKKYGIGF</sequence>
<accession>A0AAW1M159</accession>
<evidence type="ECO:0000313" key="2">
    <source>
        <dbReference type="Proteomes" id="UP001458880"/>
    </source>
</evidence>
<gene>
    <name evidence="1" type="ORF">QE152_g9383</name>
</gene>
<protein>
    <submittedName>
        <fullName evidence="1">Uncharacterized protein</fullName>
    </submittedName>
</protein>
<dbReference type="AlphaFoldDB" id="A0AAW1M159"/>
<keyword evidence="2" id="KW-1185">Reference proteome</keyword>
<dbReference type="EMBL" id="JASPKY010000080">
    <property type="protein sequence ID" value="KAK9738988.1"/>
    <property type="molecule type" value="Genomic_DNA"/>
</dbReference>
<organism evidence="1 2">
    <name type="scientific">Popillia japonica</name>
    <name type="common">Japanese beetle</name>
    <dbReference type="NCBI Taxonomy" id="7064"/>
    <lineage>
        <taxon>Eukaryota</taxon>
        <taxon>Metazoa</taxon>
        <taxon>Ecdysozoa</taxon>
        <taxon>Arthropoda</taxon>
        <taxon>Hexapoda</taxon>
        <taxon>Insecta</taxon>
        <taxon>Pterygota</taxon>
        <taxon>Neoptera</taxon>
        <taxon>Endopterygota</taxon>
        <taxon>Coleoptera</taxon>
        <taxon>Polyphaga</taxon>
        <taxon>Scarabaeiformia</taxon>
        <taxon>Scarabaeidae</taxon>
        <taxon>Rutelinae</taxon>
        <taxon>Popillia</taxon>
    </lineage>
</organism>